<organism evidence="4 5">
    <name type="scientific">Sphingorhabdus pulchriflava</name>
    <dbReference type="NCBI Taxonomy" id="2292257"/>
    <lineage>
        <taxon>Bacteria</taxon>
        <taxon>Pseudomonadati</taxon>
        <taxon>Pseudomonadota</taxon>
        <taxon>Alphaproteobacteria</taxon>
        <taxon>Sphingomonadales</taxon>
        <taxon>Sphingomonadaceae</taxon>
        <taxon>Sphingorhabdus</taxon>
    </lineage>
</organism>
<evidence type="ECO:0000256" key="1">
    <source>
        <dbReference type="ARBA" id="ARBA00014472"/>
    </source>
</evidence>
<dbReference type="Gene3D" id="3.20.10.10">
    <property type="entry name" value="D-amino Acid Aminotransferase, subunit A, domain 2"/>
    <property type="match status" value="1"/>
</dbReference>
<dbReference type="Proteomes" id="UP000263833">
    <property type="component" value="Unassembled WGS sequence"/>
</dbReference>
<name>A0A371B4Z7_9SPHN</name>
<dbReference type="PRINTS" id="PR00095">
    <property type="entry name" value="ANTSNTHASEI"/>
</dbReference>
<protein>
    <recommendedName>
        <fullName evidence="1">Probable branched-chain-amino-acid aminotransferase</fullName>
    </recommendedName>
</protein>
<dbReference type="GO" id="GO:0000162">
    <property type="term" value="P:L-tryptophan biosynthetic process"/>
    <property type="evidence" value="ECO:0007669"/>
    <property type="project" value="TreeGrafter"/>
</dbReference>
<dbReference type="SUPFAM" id="SSF56752">
    <property type="entry name" value="D-aminoacid aminotransferase-like PLP-dependent enzymes"/>
    <property type="match status" value="1"/>
</dbReference>
<evidence type="ECO:0000259" key="3">
    <source>
        <dbReference type="Pfam" id="PF00425"/>
    </source>
</evidence>
<gene>
    <name evidence="4" type="primary">pabB</name>
    <name evidence="4" type="ORF">DXH95_10965</name>
</gene>
<feature type="signal peptide" evidence="2">
    <location>
        <begin position="1"/>
        <end position="20"/>
    </location>
</feature>
<keyword evidence="4" id="KW-0032">Aminotransferase</keyword>
<dbReference type="NCBIfam" id="TIGR00553">
    <property type="entry name" value="pabB"/>
    <property type="match status" value="1"/>
</dbReference>
<dbReference type="InterPro" id="IPR001544">
    <property type="entry name" value="Aminotrans_IV"/>
</dbReference>
<evidence type="ECO:0000313" key="4">
    <source>
        <dbReference type="EMBL" id="RDV02491.1"/>
    </source>
</evidence>
<dbReference type="GO" id="GO:0046820">
    <property type="term" value="F:4-amino-4-deoxychorismate synthase activity"/>
    <property type="evidence" value="ECO:0007669"/>
    <property type="project" value="TreeGrafter"/>
</dbReference>
<feature type="chain" id="PRO_5016629744" description="Probable branched-chain-amino-acid aminotransferase" evidence="2">
    <location>
        <begin position="21"/>
        <end position="614"/>
    </location>
</feature>
<proteinExistence type="predicted"/>
<dbReference type="InterPro" id="IPR043131">
    <property type="entry name" value="BCAT-like_N"/>
</dbReference>
<dbReference type="Gene3D" id="3.30.470.10">
    <property type="match status" value="1"/>
</dbReference>
<keyword evidence="2" id="KW-0732">Signal</keyword>
<dbReference type="InterPro" id="IPR005801">
    <property type="entry name" value="ADC_synthase"/>
</dbReference>
<sequence>MRVRLRLPLTLSSLFQIAKAVIASTMIDVTEPFVLLDDARRGDASPARLYTRPQRTIVATDAVELEHAFDELKLAQQAGRHVAGFLSYEAGFALEPKLSAKLAGRQMPKPLCWFGIFDGYEEIGADIIPSQLPASDGSWLGAVRPSISRAAYGDAFDAVEDYIEAGDIYQANLTFRASARYAGNPLALYAAIRPRAAAGYGGVIWTGQDWFLSFSPELFFALRDGRVTAKPMKGTAIRGADAITDKTLADELRTDPKQRAENLMIVDLLRNDLSRIAKAASVEVPHLFAVESYPTVHQMTSTVTAELDNGKDAVDLLRAIYPCGSITGAPKIRAMEIIDEVETSPRGIYCGSIGRIDPHGDAAFNVAIRTFHLNEADKQASLGLGSGVVADSEVATEWAECLAKGEFARVQRRDFDLIETMRFEPASGILRLELHLERIKASAQALDFEFDRHEARNRLHAATFHLDHDAKIRLLASRSGSLSIEIGIAPAITDEPFRVAILPLPVDGTDFRLRHKTTDRAFYDDARNAAPVDEVLFIDRDGNLTEGSFTCIYIERDGQLCTPPLSRGLLPSVLRRELIESGRAIEADLKVADVTGQFLLGNSLRGLIPARRVA</sequence>
<keyword evidence="5" id="KW-1185">Reference proteome</keyword>
<dbReference type="Pfam" id="PF01063">
    <property type="entry name" value="Aminotran_4"/>
    <property type="match status" value="1"/>
</dbReference>
<dbReference type="InterPro" id="IPR019999">
    <property type="entry name" value="Anth_synth_I-like"/>
</dbReference>
<feature type="domain" description="Chorismate-utilising enzyme C-terminal" evidence="3">
    <location>
        <begin position="149"/>
        <end position="404"/>
    </location>
</feature>
<dbReference type="InterPro" id="IPR043132">
    <property type="entry name" value="BCAT-like_C"/>
</dbReference>
<evidence type="ECO:0000256" key="2">
    <source>
        <dbReference type="SAM" id="SignalP"/>
    </source>
</evidence>
<dbReference type="Pfam" id="PF00425">
    <property type="entry name" value="Chorismate_bind"/>
    <property type="match status" value="1"/>
</dbReference>
<dbReference type="SUPFAM" id="SSF56322">
    <property type="entry name" value="ADC synthase"/>
    <property type="match status" value="1"/>
</dbReference>
<dbReference type="PANTHER" id="PTHR11236">
    <property type="entry name" value="AMINOBENZOATE/ANTHRANILATE SYNTHASE"/>
    <property type="match status" value="1"/>
</dbReference>
<comment type="caution">
    <text evidence="4">The sequence shown here is derived from an EMBL/GenBank/DDBJ whole genome shotgun (WGS) entry which is preliminary data.</text>
</comment>
<keyword evidence="4" id="KW-0808">Transferase</keyword>
<dbReference type="InterPro" id="IPR036038">
    <property type="entry name" value="Aminotransferase-like"/>
</dbReference>
<reference evidence="5" key="1">
    <citation type="submission" date="2018-08" db="EMBL/GenBank/DDBJ databases">
        <authorList>
            <person name="Kim S.-J."/>
            <person name="Jung G.-Y."/>
        </authorList>
    </citation>
    <scope>NUCLEOTIDE SEQUENCE [LARGE SCALE GENOMIC DNA]</scope>
    <source>
        <strain evidence="5">GY_G</strain>
    </source>
</reference>
<accession>A0A371B4Z7</accession>
<dbReference type="InterPro" id="IPR015890">
    <property type="entry name" value="Chorismate_C"/>
</dbReference>
<dbReference type="AlphaFoldDB" id="A0A371B4Z7"/>
<dbReference type="OrthoDB" id="9803598at2"/>
<dbReference type="PANTHER" id="PTHR11236:SF50">
    <property type="entry name" value="AMINODEOXYCHORISMATE SYNTHASE COMPONENT 1"/>
    <property type="match status" value="1"/>
</dbReference>
<dbReference type="GO" id="GO:0009396">
    <property type="term" value="P:folic acid-containing compound biosynthetic process"/>
    <property type="evidence" value="ECO:0007669"/>
    <property type="project" value="InterPro"/>
</dbReference>
<dbReference type="InterPro" id="IPR005802">
    <property type="entry name" value="ADC_synth_comp_1"/>
</dbReference>
<dbReference type="Gene3D" id="3.60.120.10">
    <property type="entry name" value="Anthranilate synthase"/>
    <property type="match status" value="1"/>
</dbReference>
<evidence type="ECO:0000313" key="5">
    <source>
        <dbReference type="Proteomes" id="UP000263833"/>
    </source>
</evidence>
<dbReference type="EMBL" id="QRGP01000002">
    <property type="protein sequence ID" value="RDV02491.1"/>
    <property type="molecule type" value="Genomic_DNA"/>
</dbReference>